<dbReference type="InterPro" id="IPR036388">
    <property type="entry name" value="WH-like_DNA-bd_sf"/>
</dbReference>
<evidence type="ECO:0000313" key="2">
    <source>
        <dbReference type="EMBL" id="EHP68128.1"/>
    </source>
</evidence>
<dbReference type="STRING" id="671065.MetMK1DRAFT_00025510"/>
<dbReference type="Proteomes" id="UP000003980">
    <property type="component" value="Unassembled WGS sequence"/>
</dbReference>
<dbReference type="SUPFAM" id="SSF46785">
    <property type="entry name" value="Winged helix' DNA-binding domain"/>
    <property type="match status" value="1"/>
</dbReference>
<dbReference type="EMBL" id="JH597770">
    <property type="protein sequence ID" value="EHP68128.1"/>
    <property type="molecule type" value="Genomic_DNA"/>
</dbReference>
<dbReference type="InterPro" id="IPR027395">
    <property type="entry name" value="WH_DNA-bd_dom"/>
</dbReference>
<keyword evidence="3" id="KW-1185">Reference proteome</keyword>
<dbReference type="HOGENOM" id="CLU_142189_2_0_2"/>
<protein>
    <submittedName>
        <fullName evidence="2">Transcriptional regulator</fullName>
    </submittedName>
</protein>
<dbReference type="OrthoDB" id="41119at2157"/>
<dbReference type="InterPro" id="IPR036390">
    <property type="entry name" value="WH_DNA-bd_sf"/>
</dbReference>
<reference evidence="2 3" key="1">
    <citation type="submission" date="2012-01" db="EMBL/GenBank/DDBJ databases">
        <title>Improved High-Quality Draft sequence of Metallosphaera yellowstonensis MK1.</title>
        <authorList>
            <consortium name="US DOE Joint Genome Institute"/>
            <person name="Lucas S."/>
            <person name="Han J."/>
            <person name="Cheng J.-F."/>
            <person name="Goodwin L."/>
            <person name="Pitluck S."/>
            <person name="Peters L."/>
            <person name="Teshima H."/>
            <person name="Detter J.C."/>
            <person name="Han C."/>
            <person name="Tapia R."/>
            <person name="Land M."/>
            <person name="Hauser L."/>
            <person name="Kyrpides N."/>
            <person name="Kozubal M."/>
            <person name="Macur R.E."/>
            <person name="Jay Z."/>
            <person name="Inskeep W."/>
            <person name="Woyke T."/>
        </authorList>
    </citation>
    <scope>NUCLEOTIDE SEQUENCE [LARGE SCALE GENOMIC DNA]</scope>
    <source>
        <strain evidence="2 3">MK1</strain>
    </source>
</reference>
<dbReference type="PANTHER" id="PTHR37318">
    <property type="entry name" value="BSL7504 PROTEIN"/>
    <property type="match status" value="1"/>
</dbReference>
<name>H2C7K2_9CREN</name>
<proteinExistence type="predicted"/>
<evidence type="ECO:0000259" key="1">
    <source>
        <dbReference type="Pfam" id="PF13601"/>
    </source>
</evidence>
<dbReference type="PANTHER" id="PTHR37318:SF1">
    <property type="entry name" value="BSL7504 PROTEIN"/>
    <property type="match status" value="1"/>
</dbReference>
<dbReference type="eggNOG" id="arCOG00732">
    <property type="taxonomic scope" value="Archaea"/>
</dbReference>
<dbReference type="Gene3D" id="1.10.10.10">
    <property type="entry name" value="Winged helix-like DNA-binding domain superfamily/Winged helix DNA-binding domain"/>
    <property type="match status" value="1"/>
</dbReference>
<accession>H2C7K2</accession>
<evidence type="ECO:0000313" key="3">
    <source>
        <dbReference type="Proteomes" id="UP000003980"/>
    </source>
</evidence>
<dbReference type="AlphaFoldDB" id="H2C7K2"/>
<feature type="domain" description="Winged helix DNA-binding" evidence="1">
    <location>
        <begin position="18"/>
        <end position="96"/>
    </location>
</feature>
<sequence>MRNIQEFIRSPIFSSSARVGILLYLMGVEKTSFTDLLKGIGLPKSSLYLHLKVLEENGAISMRETLFRGRPRTVIQITEEGKRMVNEYLNLLEDYVKRGDHESFL</sequence>
<organism evidence="2 3">
    <name type="scientific">Metallosphaera yellowstonensis MK1</name>
    <dbReference type="NCBI Taxonomy" id="671065"/>
    <lineage>
        <taxon>Archaea</taxon>
        <taxon>Thermoproteota</taxon>
        <taxon>Thermoprotei</taxon>
        <taxon>Sulfolobales</taxon>
        <taxon>Sulfolobaceae</taxon>
        <taxon>Metallosphaera</taxon>
    </lineage>
</organism>
<dbReference type="Pfam" id="PF13601">
    <property type="entry name" value="HTH_34"/>
    <property type="match status" value="1"/>
</dbReference>
<dbReference type="RefSeq" id="WP_009074242.1">
    <property type="nucleotide sequence ID" value="NZ_JH597770.1"/>
</dbReference>
<gene>
    <name evidence="2" type="ORF">MetMK1DRAFT_00025510</name>
</gene>